<keyword evidence="2" id="KW-1185">Reference proteome</keyword>
<organism evidence="1 2">
    <name type="scientific">Mucuna pruriens</name>
    <name type="common">Velvet bean</name>
    <name type="synonym">Dolichos pruriens</name>
    <dbReference type="NCBI Taxonomy" id="157652"/>
    <lineage>
        <taxon>Eukaryota</taxon>
        <taxon>Viridiplantae</taxon>
        <taxon>Streptophyta</taxon>
        <taxon>Embryophyta</taxon>
        <taxon>Tracheophyta</taxon>
        <taxon>Spermatophyta</taxon>
        <taxon>Magnoliopsida</taxon>
        <taxon>eudicotyledons</taxon>
        <taxon>Gunneridae</taxon>
        <taxon>Pentapetalae</taxon>
        <taxon>rosids</taxon>
        <taxon>fabids</taxon>
        <taxon>Fabales</taxon>
        <taxon>Fabaceae</taxon>
        <taxon>Papilionoideae</taxon>
        <taxon>50 kb inversion clade</taxon>
        <taxon>NPAAA clade</taxon>
        <taxon>indigoferoid/millettioid clade</taxon>
        <taxon>Phaseoleae</taxon>
        <taxon>Mucuna</taxon>
    </lineage>
</organism>
<protein>
    <submittedName>
        <fullName evidence="1">Uncharacterized protein</fullName>
    </submittedName>
</protein>
<name>A0A371DYQ9_MUCPR</name>
<sequence>MIILTLLLKPFSIYHEEQKLQNFGSCLGLGRGSLSSVLLVSGSKKQKNKFVEPSLRKAPPSIPNPTQN</sequence>
<reference evidence="1" key="1">
    <citation type="submission" date="2018-05" db="EMBL/GenBank/DDBJ databases">
        <title>Draft genome of Mucuna pruriens seed.</title>
        <authorList>
            <person name="Nnadi N.E."/>
            <person name="Vos R."/>
            <person name="Hasami M.H."/>
            <person name="Devisetty U.K."/>
            <person name="Aguiy J.C."/>
        </authorList>
    </citation>
    <scope>NUCLEOTIDE SEQUENCE [LARGE SCALE GENOMIC DNA]</scope>
    <source>
        <strain evidence="1">JCA_2017</strain>
    </source>
</reference>
<evidence type="ECO:0000313" key="1">
    <source>
        <dbReference type="EMBL" id="RDX57628.1"/>
    </source>
</evidence>
<dbReference type="AlphaFoldDB" id="A0A371DYQ9"/>
<gene>
    <name evidence="1" type="ORF">CR513_63115</name>
</gene>
<proteinExistence type="predicted"/>
<dbReference type="EMBL" id="QJKJ01018433">
    <property type="protein sequence ID" value="RDX57628.1"/>
    <property type="molecule type" value="Genomic_DNA"/>
</dbReference>
<comment type="caution">
    <text evidence="1">The sequence shown here is derived from an EMBL/GenBank/DDBJ whole genome shotgun (WGS) entry which is preliminary data.</text>
</comment>
<feature type="non-terminal residue" evidence="1">
    <location>
        <position position="68"/>
    </location>
</feature>
<accession>A0A371DYQ9</accession>
<evidence type="ECO:0000313" key="2">
    <source>
        <dbReference type="Proteomes" id="UP000257109"/>
    </source>
</evidence>
<dbReference type="Proteomes" id="UP000257109">
    <property type="component" value="Unassembled WGS sequence"/>
</dbReference>